<dbReference type="InterPro" id="IPR036942">
    <property type="entry name" value="Beta-barrel_TonB_sf"/>
</dbReference>
<dbReference type="Gene3D" id="2.170.130.10">
    <property type="entry name" value="TonB-dependent receptor, plug domain"/>
    <property type="match status" value="1"/>
</dbReference>
<dbReference type="InterPro" id="IPR000531">
    <property type="entry name" value="Beta-barrel_TonB"/>
</dbReference>
<keyword evidence="2 10" id="KW-0813">Transport</keyword>
<dbReference type="EMBL" id="AAWS01000005">
    <property type="protein sequence ID" value="EAY30755.1"/>
    <property type="molecule type" value="Genomic_DNA"/>
</dbReference>
<reference evidence="15 16" key="1">
    <citation type="submission" date="2007-01" db="EMBL/GenBank/DDBJ databases">
        <authorList>
            <person name="Haygood M."/>
            <person name="Podell S."/>
            <person name="Anderson C."/>
            <person name="Hopkinson B."/>
            <person name="Roe K."/>
            <person name="Barbeau K."/>
            <person name="Gaasterland T."/>
            <person name="Ferriera S."/>
            <person name="Johnson J."/>
            <person name="Kravitz S."/>
            <person name="Beeson K."/>
            <person name="Sutton G."/>
            <person name="Rogers Y.-H."/>
            <person name="Friedman R."/>
            <person name="Frazier M."/>
            <person name="Venter J.C."/>
        </authorList>
    </citation>
    <scope>NUCLEOTIDE SEQUENCE [LARGE SCALE GENOMIC DNA]</scope>
    <source>
        <strain evidence="15 16">ATCC 23134</strain>
    </source>
</reference>
<dbReference type="InterPro" id="IPR039426">
    <property type="entry name" value="TonB-dep_rcpt-like"/>
</dbReference>
<feature type="signal peptide" evidence="12">
    <location>
        <begin position="1"/>
        <end position="26"/>
    </location>
</feature>
<dbReference type="eggNOG" id="COG4771">
    <property type="taxonomic scope" value="Bacteria"/>
</dbReference>
<dbReference type="Pfam" id="PF00593">
    <property type="entry name" value="TonB_dep_Rec_b-barrel"/>
    <property type="match status" value="1"/>
</dbReference>
<evidence type="ECO:0000256" key="2">
    <source>
        <dbReference type="ARBA" id="ARBA00022448"/>
    </source>
</evidence>
<evidence type="ECO:0000256" key="12">
    <source>
        <dbReference type="SAM" id="SignalP"/>
    </source>
</evidence>
<protein>
    <submittedName>
        <fullName evidence="15">TonB-dependent receptor domain protein</fullName>
    </submittedName>
</protein>
<dbReference type="GO" id="GO:0044718">
    <property type="term" value="P:siderophore transmembrane transport"/>
    <property type="evidence" value="ECO:0007669"/>
    <property type="project" value="TreeGrafter"/>
</dbReference>
<feature type="domain" description="TonB-dependent receptor-like beta-barrel" evidence="13">
    <location>
        <begin position="324"/>
        <end position="761"/>
    </location>
</feature>
<accession>A1ZFI1</accession>
<evidence type="ECO:0000313" key="16">
    <source>
        <dbReference type="Proteomes" id="UP000004095"/>
    </source>
</evidence>
<evidence type="ECO:0000259" key="13">
    <source>
        <dbReference type="Pfam" id="PF00593"/>
    </source>
</evidence>
<name>A1ZFI1_MICM2</name>
<evidence type="ECO:0000256" key="7">
    <source>
        <dbReference type="ARBA" id="ARBA00023136"/>
    </source>
</evidence>
<feature type="chain" id="PRO_5002642138" evidence="12">
    <location>
        <begin position="27"/>
        <end position="805"/>
    </location>
</feature>
<keyword evidence="7 10" id="KW-0472">Membrane</keyword>
<keyword evidence="5 12" id="KW-0732">Signal</keyword>
<evidence type="ECO:0000313" key="15">
    <source>
        <dbReference type="EMBL" id="EAY30755.1"/>
    </source>
</evidence>
<dbReference type="PANTHER" id="PTHR30069">
    <property type="entry name" value="TONB-DEPENDENT OUTER MEMBRANE RECEPTOR"/>
    <property type="match status" value="1"/>
</dbReference>
<comment type="similarity">
    <text evidence="10 11">Belongs to the TonB-dependent receptor family.</text>
</comment>
<dbReference type="PROSITE" id="PS52016">
    <property type="entry name" value="TONB_DEPENDENT_REC_3"/>
    <property type="match status" value="1"/>
</dbReference>
<feature type="domain" description="TonB-dependent receptor plug" evidence="14">
    <location>
        <begin position="92"/>
        <end position="198"/>
    </location>
</feature>
<evidence type="ECO:0000259" key="14">
    <source>
        <dbReference type="Pfam" id="PF07715"/>
    </source>
</evidence>
<keyword evidence="4 10" id="KW-0812">Transmembrane</keyword>
<dbReference type="InterPro" id="IPR012910">
    <property type="entry name" value="Plug_dom"/>
</dbReference>
<evidence type="ECO:0000256" key="10">
    <source>
        <dbReference type="PROSITE-ProRule" id="PRU01360"/>
    </source>
</evidence>
<keyword evidence="8 15" id="KW-0675">Receptor</keyword>
<evidence type="ECO:0000256" key="1">
    <source>
        <dbReference type="ARBA" id="ARBA00004571"/>
    </source>
</evidence>
<dbReference type="PANTHER" id="PTHR30069:SF29">
    <property type="entry name" value="HEMOGLOBIN AND HEMOGLOBIN-HAPTOGLOBIN-BINDING PROTEIN 1-RELATED"/>
    <property type="match status" value="1"/>
</dbReference>
<dbReference type="Gene3D" id="2.40.170.20">
    <property type="entry name" value="TonB-dependent receptor, beta-barrel domain"/>
    <property type="match status" value="1"/>
</dbReference>
<comment type="caution">
    <text evidence="15">The sequence shown here is derived from an EMBL/GenBank/DDBJ whole genome shotgun (WGS) entry which is preliminary data.</text>
</comment>
<organism evidence="15 16">
    <name type="scientific">Microscilla marina ATCC 23134</name>
    <dbReference type="NCBI Taxonomy" id="313606"/>
    <lineage>
        <taxon>Bacteria</taxon>
        <taxon>Pseudomonadati</taxon>
        <taxon>Bacteroidota</taxon>
        <taxon>Cytophagia</taxon>
        <taxon>Cytophagales</taxon>
        <taxon>Microscillaceae</taxon>
        <taxon>Microscilla</taxon>
    </lineage>
</organism>
<evidence type="ECO:0000256" key="6">
    <source>
        <dbReference type="ARBA" id="ARBA00023077"/>
    </source>
</evidence>
<evidence type="ECO:0000256" key="4">
    <source>
        <dbReference type="ARBA" id="ARBA00022692"/>
    </source>
</evidence>
<dbReference type="Pfam" id="PF07715">
    <property type="entry name" value="Plug"/>
    <property type="match status" value="1"/>
</dbReference>
<evidence type="ECO:0000256" key="5">
    <source>
        <dbReference type="ARBA" id="ARBA00022729"/>
    </source>
</evidence>
<proteinExistence type="inferred from homology"/>
<gene>
    <name evidence="15" type="ORF">M23134_01079</name>
</gene>
<dbReference type="SUPFAM" id="SSF56935">
    <property type="entry name" value="Porins"/>
    <property type="match status" value="1"/>
</dbReference>
<dbReference type="Proteomes" id="UP000004095">
    <property type="component" value="Unassembled WGS sequence"/>
</dbReference>
<dbReference type="GO" id="GO:0015344">
    <property type="term" value="F:siderophore uptake transmembrane transporter activity"/>
    <property type="evidence" value="ECO:0007669"/>
    <property type="project" value="TreeGrafter"/>
</dbReference>
<evidence type="ECO:0000256" key="8">
    <source>
        <dbReference type="ARBA" id="ARBA00023170"/>
    </source>
</evidence>
<dbReference type="RefSeq" id="WP_002694455.1">
    <property type="nucleotide sequence ID" value="NZ_AAWS01000005.1"/>
</dbReference>
<evidence type="ECO:0000256" key="11">
    <source>
        <dbReference type="RuleBase" id="RU003357"/>
    </source>
</evidence>
<keyword evidence="3 10" id="KW-1134">Transmembrane beta strand</keyword>
<keyword evidence="16" id="KW-1185">Reference proteome</keyword>
<dbReference type="AlphaFoldDB" id="A1ZFI1"/>
<dbReference type="OrthoDB" id="9764669at2"/>
<dbReference type="InterPro" id="IPR037066">
    <property type="entry name" value="Plug_dom_sf"/>
</dbReference>
<keyword evidence="9 10" id="KW-0998">Cell outer membrane</keyword>
<evidence type="ECO:0000256" key="9">
    <source>
        <dbReference type="ARBA" id="ARBA00023237"/>
    </source>
</evidence>
<comment type="subcellular location">
    <subcellularLocation>
        <location evidence="1 10">Cell outer membrane</location>
        <topology evidence="1 10">Multi-pass membrane protein</topology>
    </subcellularLocation>
</comment>
<sequence>MNKFYFKIFCIACIAFCLALSQQGQAQTKKVYTQDELKKMPKDSVLKILAAMELEDLINLQFDDADLKKYLDQVLNVDIQTSDRVKTQKSDRVPATVITISDDLILKRGYISIWDVLKDLPDFKLEFGATQEAFNIATMRGLEGMSKFIILMDGIRISSPTNERVPLLANYPVHLAKQIEVVYGPASALYGADAFAGVINIITKKAEDINGAEALLATGMYGQYNGGLTIGKKLNDKISFTLSGHYSYDQQPNLSNFYNRNGEFDGLESLRTGVFNTAFGTRTISTDGLHPEYQMPLSTYAIHAAVQIGGLRISGFRNQSKTPTATAQTPDNGLYNASAFATNRITVGSAVYEKKFGKLTSTSMLIASRYDFQPESGFQNLFTNMQRTYKFAYGRMYKIEQLIQWSASDQLSVIGGATYENFFSYPKGHDMEEPSFNFFDPSGVFAGTITANRPAGLPVQIDQLRYANVGGFLQVEYSPIEKYPLLLTLGGRYDYNTRYDPVVNPRFGVVWQPAPKTTVKAMHGWAYLAPSPLQAYEQFGSFSTADGGATFSSSFFRLPNPKLQPQTIKSSELHLKTYLSESFSVSLTGHHSVADNLFTTSTDVNRPEISRFGGEYLGWPVSTIEVRVNEGRQTIYGGTLQLDYFKDFGMLLRGNPISGQVRAYIAASLIDGSVDPDAGGPQDAIQIAYIAPFSLKTGFDFTLGRLFLGVRAQHYNEQRVPNVTANDANIRQTLDGYTVLNLNLGYQFSHLVRFFVNIDNLTDARYRNIVVGAAPDTGTVGSSGEFAFGAPQNPLRVSGGLRLKF</sequence>
<evidence type="ECO:0000256" key="3">
    <source>
        <dbReference type="ARBA" id="ARBA00022452"/>
    </source>
</evidence>
<keyword evidence="6 11" id="KW-0798">TonB box</keyword>
<dbReference type="GO" id="GO:0009279">
    <property type="term" value="C:cell outer membrane"/>
    <property type="evidence" value="ECO:0007669"/>
    <property type="project" value="UniProtKB-SubCell"/>
</dbReference>